<dbReference type="RefSeq" id="WP_067958981.1">
    <property type="nucleotide sequence ID" value="NZ_CP015005.1"/>
</dbReference>
<keyword evidence="4" id="KW-1185">Reference proteome</keyword>
<organism evidence="1 3">
    <name type="scientific">Aminobacter aminovorans</name>
    <name type="common">Chelatobacter heintzii</name>
    <dbReference type="NCBI Taxonomy" id="83263"/>
    <lineage>
        <taxon>Bacteria</taxon>
        <taxon>Pseudomonadati</taxon>
        <taxon>Pseudomonadota</taxon>
        <taxon>Alphaproteobacteria</taxon>
        <taxon>Hyphomicrobiales</taxon>
        <taxon>Phyllobacteriaceae</taxon>
        <taxon>Aminobacter</taxon>
    </lineage>
</organism>
<accession>A0AAC9AQX6</accession>
<dbReference type="EMBL" id="CP015005">
    <property type="protein sequence ID" value="AMS41176.1"/>
    <property type="molecule type" value="Genomic_DNA"/>
</dbReference>
<evidence type="ECO:0000313" key="1">
    <source>
        <dbReference type="EMBL" id="AMS41176.1"/>
    </source>
</evidence>
<evidence type="ECO:0000313" key="2">
    <source>
        <dbReference type="EMBL" id="MBB3705841.1"/>
    </source>
</evidence>
<protein>
    <submittedName>
        <fullName evidence="1">Uncharacterized protein</fullName>
    </submittedName>
</protein>
<dbReference type="KEGG" id="aak:AA2016_2248"/>
<reference evidence="2 4" key="2">
    <citation type="submission" date="2020-08" db="EMBL/GenBank/DDBJ databases">
        <title>Genomic Encyclopedia of Type Strains, Phase IV (KMG-IV): sequencing the most valuable type-strain genomes for metagenomic binning, comparative biology and taxonomic classification.</title>
        <authorList>
            <person name="Goeker M."/>
        </authorList>
    </citation>
    <scope>NUCLEOTIDE SEQUENCE [LARGE SCALE GENOMIC DNA]</scope>
    <source>
        <strain evidence="2 4">DSM 10368</strain>
    </source>
</reference>
<dbReference type="AlphaFoldDB" id="A0AAC9AQX6"/>
<dbReference type="Proteomes" id="UP000577697">
    <property type="component" value="Unassembled WGS sequence"/>
</dbReference>
<dbReference type="EMBL" id="JACICB010000007">
    <property type="protein sequence ID" value="MBB3705841.1"/>
    <property type="molecule type" value="Genomic_DNA"/>
</dbReference>
<evidence type="ECO:0000313" key="4">
    <source>
        <dbReference type="Proteomes" id="UP000577697"/>
    </source>
</evidence>
<reference evidence="1 3" key="1">
    <citation type="submission" date="2016-03" db="EMBL/GenBank/DDBJ databases">
        <title>Complete genome of Aminobacter aminovorans KCTC 2477.</title>
        <authorList>
            <person name="Kim K.M."/>
        </authorList>
    </citation>
    <scope>NUCLEOTIDE SEQUENCE [LARGE SCALE GENOMIC DNA]</scope>
    <source>
        <strain evidence="1 3">KCTC 2477</strain>
    </source>
</reference>
<sequence>MRLSLQHIDITGDPTVDELVYLPVRLTYSDDPDLDAATEFLQIQIKSPAAYGRVLAEVELDALHLVRELIDSRMSALKMLKGR</sequence>
<name>A0AAC9AQX6_AMIAI</name>
<gene>
    <name evidence="1" type="ORF">AA2016_2248</name>
    <name evidence="2" type="ORF">FHS67_002160</name>
</gene>
<dbReference type="Proteomes" id="UP000075755">
    <property type="component" value="Chromosome"/>
</dbReference>
<proteinExistence type="predicted"/>
<evidence type="ECO:0000313" key="3">
    <source>
        <dbReference type="Proteomes" id="UP000075755"/>
    </source>
</evidence>